<dbReference type="OrthoDB" id="8812063at2"/>
<dbReference type="KEGG" id="gca:Galf_2434"/>
<reference evidence="1 2" key="1">
    <citation type="submission" date="2010-08" db="EMBL/GenBank/DDBJ databases">
        <title>Complete sequence of Gallionella capsiferriformans ES-2.</title>
        <authorList>
            <consortium name="US DOE Joint Genome Institute"/>
            <person name="Lucas S."/>
            <person name="Copeland A."/>
            <person name="Lapidus A."/>
            <person name="Cheng J.-F."/>
            <person name="Bruce D."/>
            <person name="Goodwin L."/>
            <person name="Pitluck S."/>
            <person name="Chertkov O."/>
            <person name="Davenport K.W."/>
            <person name="Detter J.C."/>
            <person name="Han C."/>
            <person name="Tapia R."/>
            <person name="Land M."/>
            <person name="Hauser L."/>
            <person name="Chang Y.-J."/>
            <person name="Jeffries C."/>
            <person name="Kyrpides N."/>
            <person name="Ivanova N."/>
            <person name="Mikhailova N."/>
            <person name="Shelobolina E.S."/>
            <person name="Picardal F."/>
            <person name="Roden E."/>
            <person name="Emerson D."/>
            <person name="Woyke T."/>
        </authorList>
    </citation>
    <scope>NUCLEOTIDE SEQUENCE [LARGE SCALE GENOMIC DNA]</scope>
    <source>
        <strain evidence="1 2">ES-2</strain>
    </source>
</reference>
<dbReference type="HOGENOM" id="CLU_1459316_0_0_4"/>
<dbReference type="RefSeq" id="WP_013294353.1">
    <property type="nucleotide sequence ID" value="NC_014394.1"/>
</dbReference>
<dbReference type="EMBL" id="CP002159">
    <property type="protein sequence ID" value="ADL56433.1"/>
    <property type="molecule type" value="Genomic_DNA"/>
</dbReference>
<dbReference type="Proteomes" id="UP000001235">
    <property type="component" value="Chromosome"/>
</dbReference>
<protein>
    <submittedName>
        <fullName evidence="1">Uncharacterized protein</fullName>
    </submittedName>
</protein>
<dbReference type="InterPro" id="IPR024487">
    <property type="entry name" value="CBP_BcsR"/>
</dbReference>
<evidence type="ECO:0000313" key="2">
    <source>
        <dbReference type="Proteomes" id="UP000001235"/>
    </source>
</evidence>
<gene>
    <name evidence="1" type="ordered locus">Galf_2434</name>
</gene>
<organism evidence="1 2">
    <name type="scientific">Gallionella capsiferriformans (strain ES-2)</name>
    <name type="common">Gallionella ferruginea capsiferriformans (strain ES-2)</name>
    <dbReference type="NCBI Taxonomy" id="395494"/>
    <lineage>
        <taxon>Bacteria</taxon>
        <taxon>Pseudomonadati</taxon>
        <taxon>Pseudomonadota</taxon>
        <taxon>Betaproteobacteria</taxon>
        <taxon>Nitrosomonadales</taxon>
        <taxon>Gallionellaceae</taxon>
        <taxon>Gallionella</taxon>
    </lineage>
</organism>
<proteinExistence type="predicted"/>
<evidence type="ECO:0000313" key="1">
    <source>
        <dbReference type="EMBL" id="ADL56433.1"/>
    </source>
</evidence>
<dbReference type="AlphaFoldDB" id="D9SK21"/>
<keyword evidence="2" id="KW-1185">Reference proteome</keyword>
<dbReference type="Pfam" id="PF10945">
    <property type="entry name" value="CBP_BcsR"/>
    <property type="match status" value="1"/>
</dbReference>
<dbReference type="STRING" id="395494.Galf_2434"/>
<sequence length="185" mass="19743">MKKSANADIRNLFRKFGGDTGTYQEIQQEYIVDQAQKAWPIVTAIEKERASAPKLKASSENPVARTSGLPGANTGSFAALQPGVTVLNRAPQNERSPSSGIFAKADVPPPARSLFSNLSTPAPATRSLFAAMNAPAASGKPDAVAVRSDQDKITSVFSRLLNPQNNVAVDTQDKSLRSLFGFLKK</sequence>
<name>D9SK21_GALCS</name>
<accession>D9SK21</accession>